<gene>
    <name evidence="4" type="ORF">AB0763_16805</name>
</gene>
<dbReference type="AlphaFoldDB" id="A0AB39HJV9"/>
<evidence type="ECO:0000313" key="4">
    <source>
        <dbReference type="EMBL" id="XDK26688.1"/>
    </source>
</evidence>
<dbReference type="PANTHER" id="PTHR38149">
    <property type="entry name" value="ATPASE"/>
    <property type="match status" value="1"/>
</dbReference>
<evidence type="ECO:0000259" key="1">
    <source>
        <dbReference type="Pfam" id="PF09818"/>
    </source>
</evidence>
<dbReference type="Pfam" id="PF21117">
    <property type="entry name" value="MRB1590_C"/>
    <property type="match status" value="1"/>
</dbReference>
<protein>
    <submittedName>
        <fullName evidence="4">P-loop domain-containing protein</fullName>
    </submittedName>
</protein>
<organism evidence="4">
    <name type="scientific">Vibrio sp. HB236076</name>
    <dbReference type="NCBI Taxonomy" id="3232307"/>
    <lineage>
        <taxon>Bacteria</taxon>
        <taxon>Pseudomonadati</taxon>
        <taxon>Pseudomonadota</taxon>
        <taxon>Gammaproteobacteria</taxon>
        <taxon>Vibrionales</taxon>
        <taxon>Vibrionaceae</taxon>
        <taxon>Vibrio</taxon>
    </lineage>
</organism>
<dbReference type="Pfam" id="PF09818">
    <property type="entry name" value="ABC_ATPase"/>
    <property type="match status" value="1"/>
</dbReference>
<reference evidence="4" key="1">
    <citation type="submission" date="2024-07" db="EMBL/GenBank/DDBJ databases">
        <title>Genome Analysis of a Potential Novel Vibrio Species Secreting pH- and Thermo-stable Alginate Lyase and its Application in Producing Alginate Oligosaccharides.</title>
        <authorList>
            <person name="Huang H."/>
            <person name="Bao K."/>
        </authorList>
    </citation>
    <scope>NUCLEOTIDE SEQUENCE</scope>
    <source>
        <strain evidence="4">HB236076</strain>
        <plasmid evidence="4">p-HB236076</plasmid>
    </source>
</reference>
<name>A0AB39HJV9_9VIBR</name>
<dbReference type="RefSeq" id="WP_306099601.1">
    <property type="nucleotide sequence ID" value="NZ_CP162602.1"/>
</dbReference>
<evidence type="ECO:0000259" key="2">
    <source>
        <dbReference type="Pfam" id="PF20446"/>
    </source>
</evidence>
<keyword evidence="4" id="KW-0614">Plasmid</keyword>
<feature type="domain" description="ATPase of the ABC class N-terminal" evidence="2">
    <location>
        <begin position="1"/>
        <end position="150"/>
    </location>
</feature>
<proteinExistence type="predicted"/>
<dbReference type="EMBL" id="CP162602">
    <property type="protein sequence ID" value="XDK26688.1"/>
    <property type="molecule type" value="Genomic_DNA"/>
</dbReference>
<evidence type="ECO:0000259" key="3">
    <source>
        <dbReference type="Pfam" id="PF21117"/>
    </source>
</evidence>
<dbReference type="PANTHER" id="PTHR38149:SF1">
    <property type="entry name" value="ATPASE"/>
    <property type="match status" value="1"/>
</dbReference>
<dbReference type="KEGG" id="vih:AB0763_16805"/>
<dbReference type="InterPro" id="IPR049069">
    <property type="entry name" value="MRB1590-like_C"/>
</dbReference>
<dbReference type="InterPro" id="IPR046834">
    <property type="entry name" value="ABC_ATPase_C"/>
</dbReference>
<dbReference type="InterPro" id="IPR019195">
    <property type="entry name" value="ABC_ATPase_put"/>
</dbReference>
<sequence length="550" mass="61129">MDQLIAQLKKIERQTYRAYQQIKGRYAFSDFELLIDTVQSDPYAASSRLRAIRPWALTGLTELQQQSLAYQRGARDFIARRFAEQIKHEPNVDVTISEQTILDSTAVLFNDSGIELRFRVSLPAEGRTVLGKKAINLLTHHLPKWIRKATAKLELDLEALHLHCQTVENQAALRAQLKQHQLVAFVANDSVLPRLAGDSELPMKDAVTFQSPASLSVTLETPHNGPMTGMGIPEGVTLFVGGGFHGKTTLLSALQKSIYDHIPGDGREYVVMDESAMKIRAEDGRAVHQLNLSNYIKSLPHGIKTDCFSSQDASGSTSQAAALQEAVESGCQAVLIDEDSSATNFMIRDERMQALIHRDAEPITPFVDRVRDLYQHCGVSSLIVMGGSGDYLDVADCVIQMHEYQAFDVTETAKQVVSDYPSKRQSETDGQFVTPSPRSFNSRALMKILQEGKFRVGNKGHNQLRLGQTIVNLAALEQIDSGAEINAIAWCLFQLAQQQQWLNEPVQSVDALLNQDWYQSLPPHGDLAKPRRCDVMAALNRCRDSQFKAG</sequence>
<feature type="domain" description="ATPase of the ABC class C-terminal" evidence="1">
    <location>
        <begin position="158"/>
        <end position="433"/>
    </location>
</feature>
<dbReference type="Pfam" id="PF20446">
    <property type="entry name" value="ABC_N"/>
    <property type="match status" value="1"/>
</dbReference>
<accession>A0AB39HJV9</accession>
<dbReference type="InterPro" id="IPR046833">
    <property type="entry name" value="ABC_N"/>
</dbReference>
<feature type="domain" description="MRB1590-like C-terminal" evidence="3">
    <location>
        <begin position="456"/>
        <end position="547"/>
    </location>
</feature>
<geneLocation type="plasmid" evidence="4">
    <name>p-HB236076</name>
</geneLocation>